<accession>A0A4R2K4H5</accession>
<evidence type="ECO:0000313" key="1">
    <source>
        <dbReference type="EMBL" id="TCO68071.1"/>
    </source>
</evidence>
<proteinExistence type="predicted"/>
<dbReference type="EMBL" id="SLWV01000049">
    <property type="protein sequence ID" value="TCO68071.1"/>
    <property type="molecule type" value="Genomic_DNA"/>
</dbReference>
<dbReference type="AlphaFoldDB" id="A0A4R2K4H5"/>
<comment type="caution">
    <text evidence="1">The sequence shown here is derived from an EMBL/GenBank/DDBJ whole genome shotgun (WGS) entry which is preliminary data.</text>
</comment>
<dbReference type="RefSeq" id="WP_132248318.1">
    <property type="nucleotide sequence ID" value="NZ_SLWV01000049.1"/>
</dbReference>
<keyword evidence="2" id="KW-1185">Reference proteome</keyword>
<dbReference type="Proteomes" id="UP000294919">
    <property type="component" value="Unassembled WGS sequence"/>
</dbReference>
<evidence type="ECO:0000313" key="2">
    <source>
        <dbReference type="Proteomes" id="UP000294919"/>
    </source>
</evidence>
<sequence>MGSITDKEYLILSQLAYTNLKNKDIGDSQHKSLADIPYAERLEETKKLQRVPKNKRDKEVSQFNEDFKAMIKADDDRKDASKEYWECGNISDWEAFEKSC</sequence>
<name>A0A4R2K4H5_9FIRM</name>
<gene>
    <name evidence="1" type="ORF">EV214_1495</name>
</gene>
<organism evidence="1 2">
    <name type="scientific">Marinisporobacter balticus</name>
    <dbReference type="NCBI Taxonomy" id="2018667"/>
    <lineage>
        <taxon>Bacteria</taxon>
        <taxon>Bacillati</taxon>
        <taxon>Bacillota</taxon>
        <taxon>Clostridia</taxon>
        <taxon>Peptostreptococcales</taxon>
        <taxon>Thermotaleaceae</taxon>
        <taxon>Marinisporobacter</taxon>
    </lineage>
</organism>
<protein>
    <submittedName>
        <fullName evidence="1">Uncharacterized protein</fullName>
    </submittedName>
</protein>
<reference evidence="1 2" key="1">
    <citation type="submission" date="2019-03" db="EMBL/GenBank/DDBJ databases">
        <title>Genomic Encyclopedia of Type Strains, Phase IV (KMG-IV): sequencing the most valuable type-strain genomes for metagenomic binning, comparative biology and taxonomic classification.</title>
        <authorList>
            <person name="Goeker M."/>
        </authorList>
    </citation>
    <scope>NUCLEOTIDE SEQUENCE [LARGE SCALE GENOMIC DNA]</scope>
    <source>
        <strain evidence="1 2">DSM 102940</strain>
    </source>
</reference>